<keyword evidence="4" id="KW-0762">Sugar transport</keyword>
<dbReference type="InterPro" id="IPR050549">
    <property type="entry name" value="MFS_Trehalose_Transporter"/>
</dbReference>
<comment type="subcellular location">
    <subcellularLocation>
        <location evidence="1">Membrane</location>
        <topology evidence="1">Multi-pass membrane protein</topology>
    </subcellularLocation>
</comment>
<feature type="region of interest" description="Disordered" evidence="8">
    <location>
        <begin position="1"/>
        <end position="31"/>
    </location>
</feature>
<dbReference type="InterPro" id="IPR020846">
    <property type="entry name" value="MFS_dom"/>
</dbReference>
<name>A0ABQ7BCJ8_BRACR</name>
<feature type="transmembrane region" description="Helical" evidence="9">
    <location>
        <begin position="694"/>
        <end position="717"/>
    </location>
</feature>
<dbReference type="SUPFAM" id="SSF103473">
    <property type="entry name" value="MFS general substrate transporter"/>
    <property type="match status" value="2"/>
</dbReference>
<feature type="transmembrane region" description="Helical" evidence="9">
    <location>
        <begin position="495"/>
        <end position="517"/>
    </location>
</feature>
<dbReference type="PROSITE" id="PS50850">
    <property type="entry name" value="MFS"/>
    <property type="match status" value="2"/>
</dbReference>
<feature type="transmembrane region" description="Helical" evidence="9">
    <location>
        <begin position="614"/>
        <end position="633"/>
    </location>
</feature>
<dbReference type="EMBL" id="QGKV02001507">
    <property type="protein sequence ID" value="KAF3530248.1"/>
    <property type="molecule type" value="Genomic_DNA"/>
</dbReference>
<comment type="similarity">
    <text evidence="2">Belongs to the major facilitator superfamily. Sugar transporter (TC 2.A.1.1) family.</text>
</comment>
<dbReference type="InterPro" id="IPR036259">
    <property type="entry name" value="MFS_trans_sf"/>
</dbReference>
<dbReference type="Gene3D" id="1.20.1250.20">
    <property type="entry name" value="MFS general substrate transporter like domains"/>
    <property type="match status" value="2"/>
</dbReference>
<feature type="transmembrane region" description="Helical" evidence="9">
    <location>
        <begin position="312"/>
        <end position="334"/>
    </location>
</feature>
<dbReference type="PRINTS" id="PR00171">
    <property type="entry name" value="SUGRTRNSPORT"/>
</dbReference>
<feature type="domain" description="Major facilitator superfamily (MFS) profile" evidence="10">
    <location>
        <begin position="45"/>
        <end position="464"/>
    </location>
</feature>
<keyword evidence="6 9" id="KW-1133">Transmembrane helix</keyword>
<keyword evidence="3" id="KW-0813">Transport</keyword>
<feature type="domain" description="Major facilitator superfamily (MFS) profile" evidence="10">
    <location>
        <begin position="460"/>
        <end position="880"/>
    </location>
</feature>
<feature type="transmembrane region" description="Helical" evidence="9">
    <location>
        <begin position="140"/>
        <end position="158"/>
    </location>
</feature>
<evidence type="ECO:0000256" key="4">
    <source>
        <dbReference type="ARBA" id="ARBA00022597"/>
    </source>
</evidence>
<reference evidence="11 12" key="1">
    <citation type="journal article" date="2020" name="BMC Genomics">
        <title>Intraspecific diversification of the crop wild relative Brassica cretica Lam. using demographic model selection.</title>
        <authorList>
            <person name="Kioukis A."/>
            <person name="Michalopoulou V.A."/>
            <person name="Briers L."/>
            <person name="Pirintsos S."/>
            <person name="Studholme D.J."/>
            <person name="Pavlidis P."/>
            <person name="Sarris P.F."/>
        </authorList>
    </citation>
    <scope>NUCLEOTIDE SEQUENCE [LARGE SCALE GENOMIC DNA]</scope>
    <source>
        <strain evidence="12">cv. PFS-1207/04</strain>
    </source>
</reference>
<evidence type="ECO:0000256" key="9">
    <source>
        <dbReference type="SAM" id="Phobius"/>
    </source>
</evidence>
<evidence type="ECO:0000313" key="11">
    <source>
        <dbReference type="EMBL" id="KAF3530248.1"/>
    </source>
</evidence>
<feature type="transmembrane region" description="Helical" evidence="9">
    <location>
        <begin position="791"/>
        <end position="813"/>
    </location>
</feature>
<dbReference type="PROSITE" id="PS00216">
    <property type="entry name" value="SUGAR_TRANSPORT_1"/>
    <property type="match status" value="2"/>
</dbReference>
<evidence type="ECO:0000256" key="8">
    <source>
        <dbReference type="SAM" id="MobiDB-lite"/>
    </source>
</evidence>
<dbReference type="InterPro" id="IPR005829">
    <property type="entry name" value="Sugar_transporter_CS"/>
</dbReference>
<keyword evidence="12" id="KW-1185">Reference proteome</keyword>
<evidence type="ECO:0000259" key="10">
    <source>
        <dbReference type="PROSITE" id="PS50850"/>
    </source>
</evidence>
<dbReference type="PANTHER" id="PTHR48021">
    <property type="match status" value="1"/>
</dbReference>
<evidence type="ECO:0000256" key="2">
    <source>
        <dbReference type="ARBA" id="ARBA00010992"/>
    </source>
</evidence>
<feature type="transmembrane region" description="Helical" evidence="9">
    <location>
        <begin position="825"/>
        <end position="852"/>
    </location>
</feature>
<dbReference type="NCBIfam" id="TIGR00879">
    <property type="entry name" value="SP"/>
    <property type="match status" value="1"/>
</dbReference>
<evidence type="ECO:0000256" key="7">
    <source>
        <dbReference type="ARBA" id="ARBA00023136"/>
    </source>
</evidence>
<dbReference type="InterPro" id="IPR003663">
    <property type="entry name" value="Sugar/inositol_transpt"/>
</dbReference>
<accession>A0ABQ7BCJ8</accession>
<comment type="caution">
    <text evidence="11">The sequence shown here is derived from an EMBL/GenBank/DDBJ whole genome shotgun (WGS) entry which is preliminary data.</text>
</comment>
<dbReference type="CDD" id="cd17358">
    <property type="entry name" value="MFS_GLUT6_8_Class3_like"/>
    <property type="match status" value="2"/>
</dbReference>
<protein>
    <recommendedName>
        <fullName evidence="10">Major facilitator superfamily (MFS) profile domain-containing protein</fullName>
    </recommendedName>
</protein>
<feature type="transmembrane region" description="Helical" evidence="9">
    <location>
        <begin position="460"/>
        <end position="483"/>
    </location>
</feature>
<organism evidence="11 12">
    <name type="scientific">Brassica cretica</name>
    <name type="common">Mustard</name>
    <dbReference type="NCBI Taxonomy" id="69181"/>
    <lineage>
        <taxon>Eukaryota</taxon>
        <taxon>Viridiplantae</taxon>
        <taxon>Streptophyta</taxon>
        <taxon>Embryophyta</taxon>
        <taxon>Tracheophyta</taxon>
        <taxon>Spermatophyta</taxon>
        <taxon>Magnoliopsida</taxon>
        <taxon>eudicotyledons</taxon>
        <taxon>Gunneridae</taxon>
        <taxon>Pentapetalae</taxon>
        <taxon>rosids</taxon>
        <taxon>malvids</taxon>
        <taxon>Brassicales</taxon>
        <taxon>Brassicaceae</taxon>
        <taxon>Brassiceae</taxon>
        <taxon>Brassica</taxon>
    </lineage>
</organism>
<dbReference type="InterPro" id="IPR005828">
    <property type="entry name" value="MFS_sugar_transport-like"/>
</dbReference>
<feature type="transmembrane region" description="Helical" evidence="9">
    <location>
        <begin position="170"/>
        <end position="189"/>
    </location>
</feature>
<evidence type="ECO:0000313" key="12">
    <source>
        <dbReference type="Proteomes" id="UP000266723"/>
    </source>
</evidence>
<dbReference type="PANTHER" id="PTHR48021:SF35">
    <property type="entry name" value="SUGAR TRANSPORTER ERD6-LIKE 9"/>
    <property type="match status" value="1"/>
</dbReference>
<feature type="transmembrane region" description="Helical" evidence="9">
    <location>
        <begin position="110"/>
        <end position="128"/>
    </location>
</feature>
<keyword evidence="7 9" id="KW-0472">Membrane</keyword>
<gene>
    <name evidence="11" type="ORF">DY000_02043883</name>
</gene>
<feature type="transmembrane region" description="Helical" evidence="9">
    <location>
        <begin position="78"/>
        <end position="98"/>
    </location>
</feature>
<evidence type="ECO:0000256" key="1">
    <source>
        <dbReference type="ARBA" id="ARBA00004141"/>
    </source>
</evidence>
<evidence type="ECO:0000256" key="3">
    <source>
        <dbReference type="ARBA" id="ARBA00022448"/>
    </source>
</evidence>
<proteinExistence type="inferred from homology"/>
<evidence type="ECO:0000256" key="6">
    <source>
        <dbReference type="ARBA" id="ARBA00022989"/>
    </source>
</evidence>
<dbReference type="Proteomes" id="UP000266723">
    <property type="component" value="Unassembled WGS sequence"/>
</dbReference>
<evidence type="ECO:0000256" key="5">
    <source>
        <dbReference type="ARBA" id="ARBA00022692"/>
    </source>
</evidence>
<feature type="transmembrane region" description="Helical" evidence="9">
    <location>
        <begin position="729"/>
        <end position="749"/>
    </location>
</feature>
<feature type="transmembrane region" description="Helical" evidence="9">
    <location>
        <begin position="559"/>
        <end position="577"/>
    </location>
</feature>
<feature type="transmembrane region" description="Helical" evidence="9">
    <location>
        <begin position="375"/>
        <end position="400"/>
    </location>
</feature>
<dbReference type="InterPro" id="IPR044775">
    <property type="entry name" value="MFS_ERD6/Tret1-like"/>
</dbReference>
<feature type="transmembrane region" description="Helical" evidence="9">
    <location>
        <begin position="341"/>
        <end position="363"/>
    </location>
</feature>
<feature type="transmembrane region" description="Helical" evidence="9">
    <location>
        <begin position="858"/>
        <end position="876"/>
    </location>
</feature>
<keyword evidence="5 9" id="KW-0812">Transmembrane</keyword>
<dbReference type="Pfam" id="PF00083">
    <property type="entry name" value="Sugar_tr"/>
    <property type="match status" value="2"/>
</dbReference>
<sequence length="893" mass="97519">VTEKKMARREDDMEKVKDKSEPLLLPENGSDVSEEEGASWMVCLSTFIAVCGSYEFGTCVGYSAPTQFGIMEELNLSYSQFSVFGSILNVGAVLGAITSGKISDFIGRKGAMRLSSVISAIGWMIIYFSKGDIPLDFGRFLTGYGCGTLSYVVPVFIAEISPRKLRGALATLNQLFLVIGLASMFLIGAVVNWRALALTGVVPCVILFFGTWFIPESPRWLEMVGRHRDFEIALQKLRGPNANIAREADEIKEYLATIAHLPKTTLLDLIDKKNIRFVIVGVGLMFFQQFVGINGVIFYAQQIFVSAGASPTLGSILYSIEQVILTALGATLLIDRLGRRPLLMASAVGMLIGCLLIGNSFLLKAHGLALDIIPALAVSGVLVYIGSFSIGMGAIPWVIMSEVMSKRYIPKSISLLFCSCALFNLGIAKMEGENHSMEKGLLLVNKEERTEGSETTITPLLIFTTFIIVSASYSFGIALGFTAGTMSSIMEDLDLSIAQFSVFGSLLTFGGMIGAIFSATLADAFGRKMTLWVAEAFFISGWLAIAQAKNIIWLDFGRFFVGTGVGLASYVVPVYIAEITPKNVRGTFTFSNQLLQNCGIATAYYIGNFVSWRTIALIGIIPCLIQFLGLFFVPESPRWLAKENRDEECEVVLQKLRGKEADIVKETREIMISVDATANISMQSLFKRKYARQLIIGVGVMLLQQLCGSSGISYYAGSIFDLAGFPSQTGMTVLSMVVVPKAILGLIIVDRWGRRPLLMASAFGLCLSCISLALAFEFKGVPGIVNFTPTMAFIGILTYVMMFAAGLGALPWIIMSEIFPMDMKVVAGSLVTITNWFTGWIVSYCFNFMLIWSPTGTFIIFAIMSGLTVVFAWCLVPETRGLTLEEIQFPRES</sequence>
<feature type="transmembrane region" description="Helical" evidence="9">
    <location>
        <begin position="277"/>
        <end position="300"/>
    </location>
</feature>
<feature type="transmembrane region" description="Helical" evidence="9">
    <location>
        <begin position="412"/>
        <end position="430"/>
    </location>
</feature>
<feature type="transmembrane region" description="Helical" evidence="9">
    <location>
        <begin position="195"/>
        <end position="214"/>
    </location>
</feature>
<feature type="non-terminal residue" evidence="11">
    <location>
        <position position="1"/>
    </location>
</feature>
<feature type="transmembrane region" description="Helical" evidence="9">
    <location>
        <begin position="756"/>
        <end position="776"/>
    </location>
</feature>
<feature type="transmembrane region" description="Helical" evidence="9">
    <location>
        <begin position="529"/>
        <end position="547"/>
    </location>
</feature>
<feature type="compositionally biased region" description="Basic and acidic residues" evidence="8">
    <location>
        <begin position="1"/>
        <end position="21"/>
    </location>
</feature>